<name>A0AAV0PT67_9ROSI</name>
<evidence type="ECO:0000256" key="4">
    <source>
        <dbReference type="ARBA" id="ARBA00023212"/>
    </source>
</evidence>
<evidence type="ECO:0000313" key="7">
    <source>
        <dbReference type="Proteomes" id="UP001154282"/>
    </source>
</evidence>
<gene>
    <name evidence="6" type="ORF">LITE_LOCUS39851</name>
</gene>
<keyword evidence="3" id="KW-0493">Microtubule</keyword>
<evidence type="ECO:0000256" key="5">
    <source>
        <dbReference type="SAM" id="MobiDB-lite"/>
    </source>
</evidence>
<dbReference type="AlphaFoldDB" id="A0AAV0PT67"/>
<feature type="region of interest" description="Disordered" evidence="5">
    <location>
        <begin position="543"/>
        <end position="615"/>
    </location>
</feature>
<comment type="caution">
    <text evidence="6">The sequence shown here is derived from an EMBL/GenBank/DDBJ whole genome shotgun (WGS) entry which is preliminary data.</text>
</comment>
<dbReference type="PANTHER" id="PTHR19321">
    <property type="entry name" value="PROTEIN REGULATOR OF CYTOKINESIS 1 PRC1-RELATED"/>
    <property type="match status" value="1"/>
</dbReference>
<dbReference type="GO" id="GO:0000226">
    <property type="term" value="P:microtubule cytoskeleton organization"/>
    <property type="evidence" value="ECO:0007669"/>
    <property type="project" value="InterPro"/>
</dbReference>
<dbReference type="Pfam" id="PF03999">
    <property type="entry name" value="MAP65_ASE1"/>
    <property type="match status" value="1"/>
</dbReference>
<organism evidence="6 7">
    <name type="scientific">Linum tenue</name>
    <dbReference type="NCBI Taxonomy" id="586396"/>
    <lineage>
        <taxon>Eukaryota</taxon>
        <taxon>Viridiplantae</taxon>
        <taxon>Streptophyta</taxon>
        <taxon>Embryophyta</taxon>
        <taxon>Tracheophyta</taxon>
        <taxon>Spermatophyta</taxon>
        <taxon>Magnoliopsida</taxon>
        <taxon>eudicotyledons</taxon>
        <taxon>Gunneridae</taxon>
        <taxon>Pentapetalae</taxon>
        <taxon>rosids</taxon>
        <taxon>fabids</taxon>
        <taxon>Malpighiales</taxon>
        <taxon>Linaceae</taxon>
        <taxon>Linum</taxon>
    </lineage>
</organism>
<sequence length="615" mass="69557">KIRCPVISRPTPVPLTTRSAYNAPPGILGFRAPFPFFHSQFPLLQTLHSTMTTSPALVSPSRTTCASLLRQLQVIWDEIGEEDGDRDRMLQQLEHECLDIYRRKVDSSRKHKAELAQSLADGETEIGVLVSALGETASFPRLKSVKGSLKQQLSALKPALQDLRQRKQARMSEFHKTQLQIAQICAEIAGNDINTVDPKIDERDLTVKKLGELKSHLNELQTEKKLRLHKVSSSLGKIHELSVVMSIDFSNTVADIHPSLSDHIQSKSISNDTLARLTSVIQSLRQEKLDRLHKLQDLGKTLMGLWDLMDTNVEEQGKFDHVTSLISSSLDEASRQGCLALDVIEQTEVEVERLNALKAGKMKELVLKRQNELEAIYIDVHMEIDADAARRTLINLIESGNVELSDLLSSMDNQITIAKELSLSRKEVLDKVEKWKHAYEEEKWLEDYEKDENRYSAGRGAHKNLKRAEKARILVSKIPSMVENLTSKVKAWELERGISFQYDKAPLLRMLEEYTAMRHEREDARRRTKEHRRVQEQMAAEQEAIYGSRPKKPLGQSTANNTMVGTPMGRRGPTSLGRQNAPSAGKERRESRYHNVAPINYVALPKDDHSVSRGA</sequence>
<dbReference type="GO" id="GO:0005737">
    <property type="term" value="C:cytoplasm"/>
    <property type="evidence" value="ECO:0007669"/>
    <property type="project" value="TreeGrafter"/>
</dbReference>
<proteinExistence type="inferred from homology"/>
<keyword evidence="7" id="KW-1185">Reference proteome</keyword>
<keyword evidence="4" id="KW-0206">Cytoskeleton</keyword>
<feature type="compositionally biased region" description="Basic and acidic residues" evidence="5">
    <location>
        <begin position="605"/>
        <end position="615"/>
    </location>
</feature>
<dbReference type="GO" id="GO:0005874">
    <property type="term" value="C:microtubule"/>
    <property type="evidence" value="ECO:0007669"/>
    <property type="project" value="UniProtKB-KW"/>
</dbReference>
<dbReference type="PANTHER" id="PTHR19321:SF4">
    <property type="entry name" value="65-KDA MICROTUBULE-ASSOCIATED PROTEIN 5"/>
    <property type="match status" value="1"/>
</dbReference>
<dbReference type="InterPro" id="IPR007145">
    <property type="entry name" value="MAP65_Ase1_PRC1"/>
</dbReference>
<feature type="non-terminal residue" evidence="6">
    <location>
        <position position="1"/>
    </location>
</feature>
<dbReference type="EMBL" id="CAMGYJ010000009">
    <property type="protein sequence ID" value="CAI0473975.1"/>
    <property type="molecule type" value="Genomic_DNA"/>
</dbReference>
<feature type="compositionally biased region" description="Polar residues" evidence="5">
    <location>
        <begin position="555"/>
        <end position="564"/>
    </location>
</feature>
<evidence type="ECO:0000256" key="1">
    <source>
        <dbReference type="ARBA" id="ARBA00004245"/>
    </source>
</evidence>
<protein>
    <submittedName>
        <fullName evidence="6">Uncharacterized protein</fullName>
    </submittedName>
</protein>
<accession>A0AAV0PT67</accession>
<dbReference type="GO" id="GO:0008017">
    <property type="term" value="F:microtubule binding"/>
    <property type="evidence" value="ECO:0007669"/>
    <property type="project" value="InterPro"/>
</dbReference>
<evidence type="ECO:0000256" key="2">
    <source>
        <dbReference type="ARBA" id="ARBA00006187"/>
    </source>
</evidence>
<dbReference type="GO" id="GO:0005819">
    <property type="term" value="C:spindle"/>
    <property type="evidence" value="ECO:0007669"/>
    <property type="project" value="TreeGrafter"/>
</dbReference>
<reference evidence="6" key="1">
    <citation type="submission" date="2022-08" db="EMBL/GenBank/DDBJ databases">
        <authorList>
            <person name="Gutierrez-Valencia J."/>
        </authorList>
    </citation>
    <scope>NUCLEOTIDE SEQUENCE</scope>
</reference>
<evidence type="ECO:0000313" key="6">
    <source>
        <dbReference type="EMBL" id="CAI0473975.1"/>
    </source>
</evidence>
<comment type="similarity">
    <text evidence="2">Belongs to the MAP65/ASE1 family.</text>
</comment>
<dbReference type="Gene3D" id="1.20.58.1520">
    <property type="match status" value="1"/>
</dbReference>
<evidence type="ECO:0000256" key="3">
    <source>
        <dbReference type="ARBA" id="ARBA00022701"/>
    </source>
</evidence>
<comment type="subcellular location">
    <subcellularLocation>
        <location evidence="1">Cytoplasm</location>
        <location evidence="1">Cytoskeleton</location>
    </subcellularLocation>
</comment>
<dbReference type="Proteomes" id="UP001154282">
    <property type="component" value="Unassembled WGS sequence"/>
</dbReference>
<keyword evidence="4" id="KW-0963">Cytoplasm</keyword>